<proteinExistence type="predicted"/>
<dbReference type="InterPro" id="IPR000719">
    <property type="entry name" value="Prot_kinase_dom"/>
</dbReference>
<evidence type="ECO:0000313" key="3">
    <source>
        <dbReference type="Proteomes" id="UP001157418"/>
    </source>
</evidence>
<dbReference type="SUPFAM" id="SSF56112">
    <property type="entry name" value="Protein kinase-like (PK-like)"/>
    <property type="match status" value="1"/>
</dbReference>
<dbReference type="Pfam" id="PF07714">
    <property type="entry name" value="PK_Tyr_Ser-Thr"/>
    <property type="match status" value="1"/>
</dbReference>
<feature type="domain" description="Protein kinase" evidence="1">
    <location>
        <begin position="15"/>
        <end position="314"/>
    </location>
</feature>
<dbReference type="GO" id="GO:0005886">
    <property type="term" value="C:plasma membrane"/>
    <property type="evidence" value="ECO:0007669"/>
    <property type="project" value="TreeGrafter"/>
</dbReference>
<dbReference type="InterPro" id="IPR001245">
    <property type="entry name" value="Ser-Thr/Tyr_kinase_cat_dom"/>
</dbReference>
<dbReference type="InterPro" id="IPR025886">
    <property type="entry name" value="PP2-like"/>
</dbReference>
<protein>
    <recommendedName>
        <fullName evidence="1">Protein kinase domain-containing protein</fullName>
    </recommendedName>
</protein>
<keyword evidence="3" id="KW-1185">Reference proteome</keyword>
<sequence length="621" mass="72020">MEIPLTDILSNTNNFAKTHLIRSGANGELYKAELDHFDSKKFLSFEKKNEGELPKKRSIVAIKRILNKEGEKRFHAEIEMLSNCKHPNIVSLLGFCEEDGHMILVYEHASNGSLDDYLGSTCNLTNLTWVQRIKICIDVARGLNYLHQKVDVELRMILFYIKSGNILLGENWEAKIAGFGLSKIHPEDQQLNALYTKEIAGIHVYLENETNIYSFGVVLFEVLSGRLANDPIYTIENSQGIGPIARRRFNEATVKDMIDPRLMEEIHGNFTTLNRGTNEDSMDAFLKIAYQCLTETPTHRLTPEVIVRKLEEALYIQENIKDHLKFSFEDIKEARPTTGEVLLQLKQALESQEDYEIWEPRLPNDYKEIIEMSNSREIYLTEKKKALYDILSNGILLQEGKTLLTLCDNGERNEMISAKTFSYINPSLHRWCSIPESRFQVVAEMLDILNLKIKINTRMQFLSPNVIYGVYLVFKFCDPRKISSKPLFSEVIELLPQQVFRINCKIENQMLSRDIEYVCYLVFKISKKCHGLHCPVKVRDLLHWSDEEAEILYFRTPRPWNLHDTNQAPKQRADGWMEVKAWKLNLNHEFKDDHFHVNLRLISYEGTMSGLIVCGLEFRPM</sequence>
<dbReference type="AlphaFoldDB" id="A0AAU9MRD0"/>
<dbReference type="EMBL" id="CAKMRJ010002813">
    <property type="protein sequence ID" value="CAH1429475.1"/>
    <property type="molecule type" value="Genomic_DNA"/>
</dbReference>
<accession>A0AAU9MRD0</accession>
<dbReference type="GO" id="GO:0004714">
    <property type="term" value="F:transmembrane receptor protein tyrosine kinase activity"/>
    <property type="evidence" value="ECO:0007669"/>
    <property type="project" value="InterPro"/>
</dbReference>
<dbReference type="Pfam" id="PF14299">
    <property type="entry name" value="PP2"/>
    <property type="match status" value="2"/>
</dbReference>
<gene>
    <name evidence="2" type="ORF">LVIROSA_LOCUS16334</name>
</gene>
<dbReference type="Gene3D" id="3.30.200.20">
    <property type="entry name" value="Phosphorylase Kinase, domain 1"/>
    <property type="match status" value="1"/>
</dbReference>
<name>A0AAU9MRD0_9ASTR</name>
<evidence type="ECO:0000313" key="2">
    <source>
        <dbReference type="EMBL" id="CAH1429475.1"/>
    </source>
</evidence>
<dbReference type="PROSITE" id="PS50011">
    <property type="entry name" value="PROTEIN_KINASE_DOM"/>
    <property type="match status" value="1"/>
</dbReference>
<dbReference type="Gene3D" id="1.10.510.10">
    <property type="entry name" value="Transferase(Phosphotransferase) domain 1"/>
    <property type="match status" value="1"/>
</dbReference>
<dbReference type="PANTHER" id="PTHR27003">
    <property type="entry name" value="OS07G0166700 PROTEIN"/>
    <property type="match status" value="1"/>
</dbReference>
<dbReference type="GO" id="GO:0009506">
    <property type="term" value="C:plasmodesma"/>
    <property type="evidence" value="ECO:0007669"/>
    <property type="project" value="TreeGrafter"/>
</dbReference>
<comment type="caution">
    <text evidence="2">The sequence shown here is derived from an EMBL/GenBank/DDBJ whole genome shotgun (WGS) entry which is preliminary data.</text>
</comment>
<dbReference type="InterPro" id="IPR011009">
    <property type="entry name" value="Kinase-like_dom_sf"/>
</dbReference>
<reference evidence="2 3" key="1">
    <citation type="submission" date="2022-01" db="EMBL/GenBank/DDBJ databases">
        <authorList>
            <person name="Xiong W."/>
            <person name="Schranz E."/>
        </authorList>
    </citation>
    <scope>NUCLEOTIDE SEQUENCE [LARGE SCALE GENOMIC DNA]</scope>
</reference>
<dbReference type="InterPro" id="IPR045272">
    <property type="entry name" value="ANXUR1/2-like"/>
</dbReference>
<dbReference type="Proteomes" id="UP001157418">
    <property type="component" value="Unassembled WGS sequence"/>
</dbReference>
<dbReference type="PANTHER" id="PTHR27003:SF471">
    <property type="entry name" value="VASCULAR ENDOTHELIAL GROWTH FACTOR RECEPTOR 2 (VEGFR2)-RELATED"/>
    <property type="match status" value="1"/>
</dbReference>
<evidence type="ECO:0000259" key="1">
    <source>
        <dbReference type="PROSITE" id="PS50011"/>
    </source>
</evidence>
<organism evidence="2 3">
    <name type="scientific">Lactuca virosa</name>
    <dbReference type="NCBI Taxonomy" id="75947"/>
    <lineage>
        <taxon>Eukaryota</taxon>
        <taxon>Viridiplantae</taxon>
        <taxon>Streptophyta</taxon>
        <taxon>Embryophyta</taxon>
        <taxon>Tracheophyta</taxon>
        <taxon>Spermatophyta</taxon>
        <taxon>Magnoliopsida</taxon>
        <taxon>eudicotyledons</taxon>
        <taxon>Gunneridae</taxon>
        <taxon>Pentapetalae</taxon>
        <taxon>asterids</taxon>
        <taxon>campanulids</taxon>
        <taxon>Asterales</taxon>
        <taxon>Asteraceae</taxon>
        <taxon>Cichorioideae</taxon>
        <taxon>Cichorieae</taxon>
        <taxon>Lactucinae</taxon>
        <taxon>Lactuca</taxon>
    </lineage>
</organism>
<dbReference type="GO" id="GO:0005524">
    <property type="term" value="F:ATP binding"/>
    <property type="evidence" value="ECO:0007669"/>
    <property type="project" value="InterPro"/>
</dbReference>